<proteinExistence type="predicted"/>
<reference evidence="2 3" key="1">
    <citation type="submission" date="2016-09" db="EMBL/GenBank/DDBJ databases">
        <title>genome sequences of unsequenced Mycobacteria.</title>
        <authorList>
            <person name="Greninger A.L."/>
            <person name="Jerome K.R."/>
            <person name="Mcnair B."/>
            <person name="Wallis C."/>
            <person name="Fang F."/>
        </authorList>
    </citation>
    <scope>NUCLEOTIDE SEQUENCE [LARGE SCALE GENOMIC DNA]</scope>
    <source>
        <strain evidence="2 3">BM1</strain>
    </source>
</reference>
<evidence type="ECO:0000313" key="3">
    <source>
        <dbReference type="Proteomes" id="UP000191039"/>
    </source>
</evidence>
<dbReference type="RefSeq" id="WP_234803598.1">
    <property type="nucleotide sequence ID" value="NZ_MIJD01000073.1"/>
</dbReference>
<name>A0A1T3WJN6_9MYCO</name>
<organism evidence="2 3">
    <name type="scientific">Mycolicibacterium diernhoferi</name>
    <dbReference type="NCBI Taxonomy" id="1801"/>
    <lineage>
        <taxon>Bacteria</taxon>
        <taxon>Bacillati</taxon>
        <taxon>Actinomycetota</taxon>
        <taxon>Actinomycetes</taxon>
        <taxon>Mycobacteriales</taxon>
        <taxon>Mycobacteriaceae</taxon>
        <taxon>Mycolicibacterium</taxon>
    </lineage>
</organism>
<dbReference type="Gene3D" id="3.40.50.1820">
    <property type="entry name" value="alpha/beta hydrolase"/>
    <property type="match status" value="1"/>
</dbReference>
<dbReference type="InterPro" id="IPR001031">
    <property type="entry name" value="Thioesterase"/>
</dbReference>
<dbReference type="EMBL" id="MIJD01000073">
    <property type="protein sequence ID" value="OPE54633.1"/>
    <property type="molecule type" value="Genomic_DNA"/>
</dbReference>
<dbReference type="Proteomes" id="UP000191039">
    <property type="component" value="Unassembled WGS sequence"/>
</dbReference>
<feature type="non-terminal residue" evidence="2">
    <location>
        <position position="1"/>
    </location>
</feature>
<dbReference type="AlphaFoldDB" id="A0A1T3WJN6"/>
<evidence type="ECO:0000259" key="1">
    <source>
        <dbReference type="Pfam" id="PF00975"/>
    </source>
</evidence>
<dbReference type="SUPFAM" id="SSF53474">
    <property type="entry name" value="alpha/beta-Hydrolases"/>
    <property type="match status" value="1"/>
</dbReference>
<feature type="domain" description="Thioesterase" evidence="1">
    <location>
        <begin position="134"/>
        <end position="232"/>
    </location>
</feature>
<accession>A0A1T3WJN6</accession>
<protein>
    <submittedName>
        <fullName evidence="2">Polyketide synthase</fullName>
    </submittedName>
</protein>
<comment type="caution">
    <text evidence="2">The sequence shown here is derived from an EMBL/GenBank/DDBJ whole genome shotgun (WGS) entry which is preliminary data.</text>
</comment>
<sequence length="398" mass="43041">PTDPSGPAQGPSNATAAAAAAKVLTQEAVTEALGADVPPRDAAERVTFATWAIVTGKSPGGIFNELPALDEAAATKMAERLSERAEGIITVEQVSTAKTIEELATHVRNQLEDGVVDGFVRTLRPPVEGSNAVPLFVFHPAGGSTVVYEPLLKRLPADIPVYGIERVEGSIEERAAEYVPKLLELHKGPFVLAGWSLGGALAYACAIGLKQSGADVQFVGLIDCVRPGVPIDKTQAGMRARWDRYARFAERTFNVEIPEIPYEELEKLDDEGQVRYVLDLVAQSGVQIPGGIIEHQRTSYLDNRALDTIDIQPYDGHVTLYMADRYHDDAIVFEPAYATRQPDGGWGEAVADLEVVHIGGEHIQAIDEPIIAKVGAHMSEAINRIESRQQDLPKKEAQ</sequence>
<dbReference type="Pfam" id="PF00975">
    <property type="entry name" value="Thioesterase"/>
    <property type="match status" value="1"/>
</dbReference>
<gene>
    <name evidence="2" type="ORF">BV510_09215</name>
</gene>
<dbReference type="InterPro" id="IPR029058">
    <property type="entry name" value="AB_hydrolase_fold"/>
</dbReference>
<evidence type="ECO:0000313" key="2">
    <source>
        <dbReference type="EMBL" id="OPE54633.1"/>
    </source>
</evidence>